<comment type="caution">
    <text evidence="1">The sequence shown here is derived from an EMBL/GenBank/DDBJ whole genome shotgun (WGS) entry which is preliminary data.</text>
</comment>
<organism evidence="1 2">
    <name type="scientific">Corallococcus exercitus</name>
    <dbReference type="NCBI Taxonomy" id="2316736"/>
    <lineage>
        <taxon>Bacteria</taxon>
        <taxon>Pseudomonadati</taxon>
        <taxon>Myxococcota</taxon>
        <taxon>Myxococcia</taxon>
        <taxon>Myxococcales</taxon>
        <taxon>Cystobacterineae</taxon>
        <taxon>Myxococcaceae</taxon>
        <taxon>Corallococcus</taxon>
    </lineage>
</organism>
<name>A0A7Y4NUI2_9BACT</name>
<evidence type="ECO:0000313" key="2">
    <source>
        <dbReference type="Proteomes" id="UP000563426"/>
    </source>
</evidence>
<proteinExistence type="predicted"/>
<dbReference type="RefSeq" id="WP_171436553.1">
    <property type="nucleotide sequence ID" value="NZ_JABFJV010000142.1"/>
</dbReference>
<dbReference type="EMBL" id="JABFJV010000142">
    <property type="protein sequence ID" value="NOK36052.1"/>
    <property type="molecule type" value="Genomic_DNA"/>
</dbReference>
<sequence>MIIALAGRRIDAANAPAPRFPMASVTAVRHRLRELFVTQGARALVCSAACGSDLLALEVAGELGVRRRIVLPFEPERFRRTSVLDRPGDWGGAFDRVLREVKPEDVVVMPGNAGGVETYTLANEVILNEARALAEEGEQILAVTVWEGAPRGSNDVTAAFSQSARERGLQQVTVLTRV</sequence>
<accession>A0A7Y4NUI2</accession>
<evidence type="ECO:0008006" key="3">
    <source>
        <dbReference type="Google" id="ProtNLM"/>
    </source>
</evidence>
<keyword evidence="2" id="KW-1185">Reference proteome</keyword>
<reference evidence="1 2" key="1">
    <citation type="submission" date="2020-05" db="EMBL/GenBank/DDBJ databases">
        <authorList>
            <person name="Whitworth D."/>
        </authorList>
    </citation>
    <scope>NUCLEOTIDE SEQUENCE [LARGE SCALE GENOMIC DNA]</scope>
    <source>
        <strain evidence="1 2">AB043B</strain>
    </source>
</reference>
<evidence type="ECO:0000313" key="1">
    <source>
        <dbReference type="EMBL" id="NOK36052.1"/>
    </source>
</evidence>
<dbReference type="Proteomes" id="UP000563426">
    <property type="component" value="Unassembled WGS sequence"/>
</dbReference>
<gene>
    <name evidence="1" type="ORF">HMI49_22885</name>
</gene>
<dbReference type="AlphaFoldDB" id="A0A7Y4NUI2"/>
<protein>
    <recommendedName>
        <fullName evidence="3">DUF2493 domain-containing protein</fullName>
    </recommendedName>
</protein>